<dbReference type="InterPro" id="IPR020751">
    <property type="entry name" value="aa-tRNA-synth_I_codon-bd_sub2"/>
</dbReference>
<dbReference type="InterPro" id="IPR004527">
    <property type="entry name" value="Glu-tRNA-ligase_bac/mito"/>
</dbReference>
<dbReference type="Gene3D" id="3.40.50.620">
    <property type="entry name" value="HUPs"/>
    <property type="match status" value="1"/>
</dbReference>
<sequence>MIRTRSAPSPTGDPHIGTAYNVLFNYAFAKKNKGKFIIRIEDTDRTRLVADSEKKIIDSLKWLGISWDEGPYHQSERLALYKKAGSQLVEKGAAYWCTCSPERLQKVRQQQQERREVPAYDKKCRFDPPTASEIKKGAVLRLMVPEEGETDFEDLIRGKITFKNKDIDDAVLLKSDSWPTYHLAVVVDDSDMKISHVIRAEEWLSSTPKHVLLYKALGKNLPIFAHLPLLRNRDKSKISKRKNPISLIWYQEQGFLPEAILNYLGLMGWSMPDSREKFTLEEFIENFDLNRVDPAGPVFDLQKLEWLNGEWIRSLGQKQLAKKLKAFSTRSIQDIERILPLVQERLKKLSEFDGLTGYFFETKVKLDKETILQKGKSAKQTGEALLNIGKALKDIDWEKDNIETTIKKEQEKIGWSNKDLFQTIRVAVTGSLATPPLFETLEAIGQEKTLSRIHSSINLLHQ</sequence>
<keyword evidence="3 7" id="KW-0547">Nucleotide-binding</keyword>
<dbReference type="NCBIfam" id="TIGR00464">
    <property type="entry name" value="gltX_bact"/>
    <property type="match status" value="1"/>
</dbReference>
<dbReference type="InterPro" id="IPR045462">
    <property type="entry name" value="aa-tRNA-synth_I_cd-bd"/>
</dbReference>
<keyword evidence="2 7" id="KW-0436">Ligase</keyword>
<feature type="short sequence motif" description="'HIGH' region" evidence="7">
    <location>
        <begin position="8"/>
        <end position="18"/>
    </location>
</feature>
<comment type="similarity">
    <text evidence="1 7">Belongs to the class-I aminoacyl-tRNA synthetase family. Glutamate--tRNA ligase type 1 subfamily.</text>
</comment>
<dbReference type="SUPFAM" id="SSF52374">
    <property type="entry name" value="Nucleotidylyl transferase"/>
    <property type="match status" value="1"/>
</dbReference>
<evidence type="ECO:0000256" key="6">
    <source>
        <dbReference type="ARBA" id="ARBA00023146"/>
    </source>
</evidence>
<dbReference type="InterPro" id="IPR020058">
    <property type="entry name" value="Glu/Gln-tRNA-synth_Ib_cat-dom"/>
</dbReference>
<name>A0A1G1WCV1_9BACT</name>
<comment type="caution">
    <text evidence="10">The sequence shown here is derived from an EMBL/GenBank/DDBJ whole genome shotgun (WGS) entry which is preliminary data.</text>
</comment>
<comment type="function">
    <text evidence="7">Catalyzes the attachment of glutamate to tRNA(Glu) in a two-step reaction: glutamate is first activated by ATP to form Glu-AMP and then transferred to the acceptor end of tRNA(Glu).</text>
</comment>
<comment type="catalytic activity">
    <reaction evidence="7">
        <text>tRNA(Glu) + L-glutamate + ATP = L-glutamyl-tRNA(Glu) + AMP + diphosphate</text>
        <dbReference type="Rhea" id="RHEA:23540"/>
        <dbReference type="Rhea" id="RHEA-COMP:9663"/>
        <dbReference type="Rhea" id="RHEA-COMP:9680"/>
        <dbReference type="ChEBI" id="CHEBI:29985"/>
        <dbReference type="ChEBI" id="CHEBI:30616"/>
        <dbReference type="ChEBI" id="CHEBI:33019"/>
        <dbReference type="ChEBI" id="CHEBI:78442"/>
        <dbReference type="ChEBI" id="CHEBI:78520"/>
        <dbReference type="ChEBI" id="CHEBI:456215"/>
        <dbReference type="EC" id="6.1.1.17"/>
    </reaction>
</comment>
<dbReference type="GO" id="GO:0005524">
    <property type="term" value="F:ATP binding"/>
    <property type="evidence" value="ECO:0007669"/>
    <property type="project" value="UniProtKB-UniRule"/>
</dbReference>
<evidence type="ECO:0000259" key="8">
    <source>
        <dbReference type="Pfam" id="PF00749"/>
    </source>
</evidence>
<feature type="binding site" evidence="7">
    <location>
        <position position="240"/>
    </location>
    <ligand>
        <name>ATP</name>
        <dbReference type="ChEBI" id="CHEBI:30616"/>
    </ligand>
</feature>
<evidence type="ECO:0000313" key="11">
    <source>
        <dbReference type="Proteomes" id="UP000176389"/>
    </source>
</evidence>
<evidence type="ECO:0000256" key="5">
    <source>
        <dbReference type="ARBA" id="ARBA00022917"/>
    </source>
</evidence>
<keyword evidence="6 7" id="KW-0030">Aminoacyl-tRNA synthetase</keyword>
<dbReference type="PRINTS" id="PR00987">
    <property type="entry name" value="TRNASYNTHGLU"/>
</dbReference>
<keyword evidence="7" id="KW-0963">Cytoplasm</keyword>
<feature type="domain" description="Aminoacyl-tRNA synthetase class I anticodon-binding" evidence="9">
    <location>
        <begin position="319"/>
        <end position="455"/>
    </location>
</feature>
<protein>
    <recommendedName>
        <fullName evidence="7">Glutamate--tRNA ligase</fullName>
        <ecNumber evidence="7">6.1.1.17</ecNumber>
    </recommendedName>
    <alternativeName>
        <fullName evidence="7">Glutamyl-tRNA synthetase</fullName>
        <shortName evidence="7">GluRS</shortName>
    </alternativeName>
</protein>
<dbReference type="SUPFAM" id="SSF48163">
    <property type="entry name" value="An anticodon-binding domain of class I aminoacyl-tRNA synthetases"/>
    <property type="match status" value="1"/>
</dbReference>
<dbReference type="InterPro" id="IPR049940">
    <property type="entry name" value="GluQ/Sye"/>
</dbReference>
<dbReference type="Gene3D" id="1.10.10.350">
    <property type="match status" value="1"/>
</dbReference>
<evidence type="ECO:0000259" key="9">
    <source>
        <dbReference type="Pfam" id="PF19269"/>
    </source>
</evidence>
<dbReference type="FunFam" id="3.40.50.620:FF:000045">
    <property type="entry name" value="Glutamate--tRNA ligase, mitochondrial"/>
    <property type="match status" value="1"/>
</dbReference>
<feature type="domain" description="Glutamyl/glutaminyl-tRNA synthetase class Ib catalytic" evidence="8">
    <location>
        <begin position="2"/>
        <end position="306"/>
    </location>
</feature>
<evidence type="ECO:0000256" key="4">
    <source>
        <dbReference type="ARBA" id="ARBA00022840"/>
    </source>
</evidence>
<dbReference type="PROSITE" id="PS00178">
    <property type="entry name" value="AA_TRNA_LIGASE_I"/>
    <property type="match status" value="1"/>
</dbReference>
<proteinExistence type="inferred from homology"/>
<dbReference type="InterPro" id="IPR008925">
    <property type="entry name" value="aa_tRNA-synth_I_cd-bd_sf"/>
</dbReference>
<gene>
    <name evidence="7" type="primary">gltX</name>
    <name evidence="10" type="ORF">A2Z11_01290</name>
</gene>
<organism evidence="10 11">
    <name type="scientific">Candidatus Woykebacteria bacterium RBG_16_43_9</name>
    <dbReference type="NCBI Taxonomy" id="1802596"/>
    <lineage>
        <taxon>Bacteria</taxon>
        <taxon>Candidatus Woykeibacteriota</taxon>
    </lineage>
</organism>
<comment type="subcellular location">
    <subcellularLocation>
        <location evidence="7">Cytoplasm</location>
    </subcellularLocation>
</comment>
<keyword evidence="5 7" id="KW-0648">Protein biosynthesis</keyword>
<feature type="short sequence motif" description="'KMSKS' region" evidence="7">
    <location>
        <begin position="237"/>
        <end position="241"/>
    </location>
</feature>
<dbReference type="GO" id="GO:0008270">
    <property type="term" value="F:zinc ion binding"/>
    <property type="evidence" value="ECO:0007669"/>
    <property type="project" value="InterPro"/>
</dbReference>
<dbReference type="InterPro" id="IPR000924">
    <property type="entry name" value="Glu/Gln-tRNA-synth"/>
</dbReference>
<comment type="caution">
    <text evidence="7">Lacks conserved residue(s) required for the propagation of feature annotation.</text>
</comment>
<keyword evidence="4 7" id="KW-0067">ATP-binding</keyword>
<dbReference type="EMBL" id="MHCS01000054">
    <property type="protein sequence ID" value="OGY25117.1"/>
    <property type="molecule type" value="Genomic_DNA"/>
</dbReference>
<dbReference type="STRING" id="1802596.A2Z11_01290"/>
<evidence type="ECO:0000256" key="2">
    <source>
        <dbReference type="ARBA" id="ARBA00022598"/>
    </source>
</evidence>
<dbReference type="GO" id="GO:0000049">
    <property type="term" value="F:tRNA binding"/>
    <property type="evidence" value="ECO:0007669"/>
    <property type="project" value="InterPro"/>
</dbReference>
<dbReference type="AlphaFoldDB" id="A0A1G1WCV1"/>
<dbReference type="GO" id="GO:0004818">
    <property type="term" value="F:glutamate-tRNA ligase activity"/>
    <property type="evidence" value="ECO:0007669"/>
    <property type="project" value="UniProtKB-UniRule"/>
</dbReference>
<evidence type="ECO:0000256" key="3">
    <source>
        <dbReference type="ARBA" id="ARBA00022741"/>
    </source>
</evidence>
<comment type="subunit">
    <text evidence="7">Monomer.</text>
</comment>
<reference evidence="10 11" key="1">
    <citation type="journal article" date="2016" name="Nat. Commun.">
        <title>Thousands of microbial genomes shed light on interconnected biogeochemical processes in an aquifer system.</title>
        <authorList>
            <person name="Anantharaman K."/>
            <person name="Brown C.T."/>
            <person name="Hug L.A."/>
            <person name="Sharon I."/>
            <person name="Castelle C.J."/>
            <person name="Probst A.J."/>
            <person name="Thomas B.C."/>
            <person name="Singh A."/>
            <person name="Wilkins M.J."/>
            <person name="Karaoz U."/>
            <person name="Brodie E.L."/>
            <person name="Williams K.H."/>
            <person name="Hubbard S.S."/>
            <person name="Banfield J.F."/>
        </authorList>
    </citation>
    <scope>NUCLEOTIDE SEQUENCE [LARGE SCALE GENOMIC DNA]</scope>
</reference>
<dbReference type="InterPro" id="IPR014729">
    <property type="entry name" value="Rossmann-like_a/b/a_fold"/>
</dbReference>
<dbReference type="PANTHER" id="PTHR43311">
    <property type="entry name" value="GLUTAMATE--TRNA LIGASE"/>
    <property type="match status" value="1"/>
</dbReference>
<dbReference type="GO" id="GO:0005829">
    <property type="term" value="C:cytosol"/>
    <property type="evidence" value="ECO:0007669"/>
    <property type="project" value="TreeGrafter"/>
</dbReference>
<dbReference type="Proteomes" id="UP000176389">
    <property type="component" value="Unassembled WGS sequence"/>
</dbReference>
<dbReference type="HAMAP" id="MF_00022">
    <property type="entry name" value="Glu_tRNA_synth_type1"/>
    <property type="match status" value="1"/>
</dbReference>
<accession>A0A1G1WCV1</accession>
<dbReference type="InterPro" id="IPR033910">
    <property type="entry name" value="GluRS_core"/>
</dbReference>
<dbReference type="Pfam" id="PF19269">
    <property type="entry name" value="Anticodon_2"/>
    <property type="match status" value="1"/>
</dbReference>
<dbReference type="EC" id="6.1.1.17" evidence="7"/>
<evidence type="ECO:0000256" key="1">
    <source>
        <dbReference type="ARBA" id="ARBA00007894"/>
    </source>
</evidence>
<dbReference type="Pfam" id="PF00749">
    <property type="entry name" value="tRNA-synt_1c"/>
    <property type="match status" value="1"/>
</dbReference>
<dbReference type="GO" id="GO:0006424">
    <property type="term" value="P:glutamyl-tRNA aminoacylation"/>
    <property type="evidence" value="ECO:0007669"/>
    <property type="project" value="UniProtKB-UniRule"/>
</dbReference>
<dbReference type="CDD" id="cd00808">
    <property type="entry name" value="GluRS_core"/>
    <property type="match status" value="1"/>
</dbReference>
<dbReference type="InterPro" id="IPR001412">
    <property type="entry name" value="aa-tRNA-synth_I_CS"/>
</dbReference>
<evidence type="ECO:0000256" key="7">
    <source>
        <dbReference type="HAMAP-Rule" id="MF_00022"/>
    </source>
</evidence>
<dbReference type="PANTHER" id="PTHR43311:SF2">
    <property type="entry name" value="GLUTAMATE--TRNA LIGASE, MITOCHONDRIAL-RELATED"/>
    <property type="match status" value="1"/>
</dbReference>
<evidence type="ECO:0000313" key="10">
    <source>
        <dbReference type="EMBL" id="OGY25117.1"/>
    </source>
</evidence>